<dbReference type="GO" id="GO:0003677">
    <property type="term" value="F:DNA binding"/>
    <property type="evidence" value="ECO:0007669"/>
    <property type="project" value="InterPro"/>
</dbReference>
<dbReference type="PROSITE" id="PS50943">
    <property type="entry name" value="HTH_CROC1"/>
    <property type="match status" value="1"/>
</dbReference>
<dbReference type="HOGENOM" id="CLU_066192_28_3_5"/>
<evidence type="ECO:0000259" key="1">
    <source>
        <dbReference type="PROSITE" id="PS50943"/>
    </source>
</evidence>
<dbReference type="CDD" id="cd00093">
    <property type="entry name" value="HTH_XRE"/>
    <property type="match status" value="1"/>
</dbReference>
<organism evidence="2">
    <name type="scientific">Rhodopseudomonas palustris (strain BisA53)</name>
    <dbReference type="NCBI Taxonomy" id="316055"/>
    <lineage>
        <taxon>Bacteria</taxon>
        <taxon>Pseudomonadati</taxon>
        <taxon>Pseudomonadota</taxon>
        <taxon>Alphaproteobacteria</taxon>
        <taxon>Hyphomicrobiales</taxon>
        <taxon>Nitrobacteraceae</taxon>
        <taxon>Rhodopseudomonas</taxon>
    </lineage>
</organism>
<name>Q07NV3_RHOP5</name>
<dbReference type="Gene3D" id="1.10.260.40">
    <property type="entry name" value="lambda repressor-like DNA-binding domains"/>
    <property type="match status" value="1"/>
</dbReference>
<reference evidence="2" key="1">
    <citation type="submission" date="2006-09" db="EMBL/GenBank/DDBJ databases">
        <title>Complete sequence of Rhodopseudomonas palustris BisA53.</title>
        <authorList>
            <consortium name="US DOE Joint Genome Institute"/>
            <person name="Copeland A."/>
            <person name="Lucas S."/>
            <person name="Lapidus A."/>
            <person name="Barry K."/>
            <person name="Detter J.C."/>
            <person name="Glavina del Rio T."/>
            <person name="Hammon N."/>
            <person name="Israni S."/>
            <person name="Dalin E."/>
            <person name="Tice H."/>
            <person name="Pitluck S."/>
            <person name="Chain P."/>
            <person name="Malfatti S."/>
            <person name="Shin M."/>
            <person name="Vergez L."/>
            <person name="Schmutz J."/>
            <person name="Larimer F."/>
            <person name="Land M."/>
            <person name="Hauser L."/>
            <person name="Pelletier D.A."/>
            <person name="Kyrpides N."/>
            <person name="Kim E."/>
            <person name="Harwood C.S."/>
            <person name="Oda Y."/>
            <person name="Richardson P."/>
        </authorList>
    </citation>
    <scope>NUCLEOTIDE SEQUENCE [LARGE SCALE GENOMIC DNA]</scope>
    <source>
        <strain evidence="2">BisA53</strain>
    </source>
</reference>
<dbReference type="EMBL" id="CP000463">
    <property type="protein sequence ID" value="ABJ06381.1"/>
    <property type="molecule type" value="Genomic_DNA"/>
</dbReference>
<dbReference type="SUPFAM" id="SSF47413">
    <property type="entry name" value="lambda repressor-like DNA-binding domains"/>
    <property type="match status" value="1"/>
</dbReference>
<proteinExistence type="predicted"/>
<dbReference type="Pfam" id="PF13560">
    <property type="entry name" value="HTH_31"/>
    <property type="match status" value="1"/>
</dbReference>
<dbReference type="KEGG" id="rpe:RPE_2442"/>
<dbReference type="AlphaFoldDB" id="Q07NV3"/>
<sequence length="81" mass="8809">MVNVAAPIITPAQLRAARAWLGWTQMELSARAGVSKRPIVRYELGRSVPHPETLAALQRALESAGIRFHFVGMMGKGISVL</sequence>
<feature type="domain" description="HTH cro/C1-type" evidence="1">
    <location>
        <begin position="14"/>
        <end position="68"/>
    </location>
</feature>
<gene>
    <name evidence="2" type="ordered locus">RPE_2442</name>
</gene>
<dbReference type="InterPro" id="IPR010982">
    <property type="entry name" value="Lambda_DNA-bd_dom_sf"/>
</dbReference>
<accession>Q07NV3</accession>
<dbReference type="STRING" id="316055.RPE_2442"/>
<dbReference type="SMART" id="SM00530">
    <property type="entry name" value="HTH_XRE"/>
    <property type="match status" value="1"/>
</dbReference>
<dbReference type="OrthoDB" id="3782725at2"/>
<dbReference type="InterPro" id="IPR001387">
    <property type="entry name" value="Cro/C1-type_HTH"/>
</dbReference>
<protein>
    <submittedName>
        <fullName evidence="2">Transcriptional regulator, XRE family</fullName>
    </submittedName>
</protein>
<evidence type="ECO:0000313" key="2">
    <source>
        <dbReference type="EMBL" id="ABJ06381.1"/>
    </source>
</evidence>
<dbReference type="eggNOG" id="COG1396">
    <property type="taxonomic scope" value="Bacteria"/>
</dbReference>